<evidence type="ECO:0000259" key="1">
    <source>
        <dbReference type="SMART" id="SM00507"/>
    </source>
</evidence>
<dbReference type="InterPro" id="IPR002711">
    <property type="entry name" value="HNH"/>
</dbReference>
<keyword evidence="2" id="KW-0378">Hydrolase</keyword>
<feature type="domain" description="HNH nuclease" evidence="1">
    <location>
        <begin position="195"/>
        <end position="246"/>
    </location>
</feature>
<dbReference type="CDD" id="cd00085">
    <property type="entry name" value="HNHc"/>
    <property type="match status" value="1"/>
</dbReference>
<accession>A0A368TRK5</accession>
<dbReference type="GO" id="GO:0008270">
    <property type="term" value="F:zinc ion binding"/>
    <property type="evidence" value="ECO:0007669"/>
    <property type="project" value="InterPro"/>
</dbReference>
<dbReference type="InterPro" id="IPR047693">
    <property type="entry name" value="RNA-guided_IscB-like"/>
</dbReference>
<reference evidence="2 3" key="1">
    <citation type="submission" date="2018-07" db="EMBL/GenBank/DDBJ databases">
        <title>Halomonas rutogse sp. nov., isolated from Lake TangqianCo on Tibetan Plateau.</title>
        <authorList>
            <person name="Lu H."/>
            <person name="Xing P."/>
            <person name="Wu Q."/>
        </authorList>
    </citation>
    <scope>NUCLEOTIDE SEQUENCE [LARGE SCALE GENOMIC DNA]</scope>
    <source>
        <strain evidence="2 3">TQ8S</strain>
    </source>
</reference>
<name>A0A368TRK5_9GAMM</name>
<organism evidence="2 3">
    <name type="scientific">Vreelandella rituensis</name>
    <dbReference type="NCBI Taxonomy" id="2282306"/>
    <lineage>
        <taxon>Bacteria</taxon>
        <taxon>Pseudomonadati</taxon>
        <taxon>Pseudomonadota</taxon>
        <taxon>Gammaproteobacteria</taxon>
        <taxon>Oceanospirillales</taxon>
        <taxon>Halomonadaceae</taxon>
        <taxon>Vreelandella</taxon>
    </lineage>
</organism>
<keyword evidence="3" id="KW-1185">Reference proteome</keyword>
<dbReference type="EMBL" id="QPIJ01000057">
    <property type="protein sequence ID" value="RCV86966.1"/>
    <property type="molecule type" value="Genomic_DNA"/>
</dbReference>
<dbReference type="AlphaFoldDB" id="A0A368TRK5"/>
<comment type="caution">
    <text evidence="2">The sequence shown here is derived from an EMBL/GenBank/DDBJ whole genome shotgun (WGS) entry which is preliminary data.</text>
</comment>
<dbReference type="SMART" id="SM00507">
    <property type="entry name" value="HNHc"/>
    <property type="match status" value="1"/>
</dbReference>
<evidence type="ECO:0000313" key="3">
    <source>
        <dbReference type="Proteomes" id="UP000253204"/>
    </source>
</evidence>
<dbReference type="Gene3D" id="1.10.30.50">
    <property type="match status" value="1"/>
</dbReference>
<dbReference type="Pfam" id="PF14239">
    <property type="entry name" value="RRXRR"/>
    <property type="match status" value="1"/>
</dbReference>
<gene>
    <name evidence="2" type="ORF">DU506_17515</name>
</gene>
<sequence>MAVFVLGKNKQPLMPCSEKRARLLLERGRAVVVNLTPFVIRLRDRCLSDCALQPTLLGIDPGSKETGLALMRLENNATEEKAPATRHVLCLFQLVHRGFQIRQALEQRAGFRSRRRSKNLRYRQPRFDNRTRKKGWLPPSLQHRVDTTMAWVDKLCRWAPVTHLSMELVRFDLQTMENPEISGVEYQQGTLFGYEVREYLLEKWGRECAYCGTSDTPLEIEHVVAKSRDGSSRVSNLTIACHECNQAKDNQWLVNFFAADKGLKKRLKANGLSATVRLERVQRQLKLPLRDATAVNATRWTLFGIMKATGLPVAVGSGGRTKYNRQRLGIPKTHALDAACVGKFDTLKGWRVPTLVIKAMGRGSYQRTRLDKYGFPRGYLMRQKQVQGFQTGDRVRAVVPSGKKAGTHTGRVAIRKTGSFNIQTEQGAVQGISWRHCTLLQRGDGYGYHPLPTIQH</sequence>
<proteinExistence type="predicted"/>
<dbReference type="InterPro" id="IPR003615">
    <property type="entry name" value="HNH_nuc"/>
</dbReference>
<dbReference type="GO" id="GO:0003676">
    <property type="term" value="F:nucleic acid binding"/>
    <property type="evidence" value="ECO:0007669"/>
    <property type="project" value="InterPro"/>
</dbReference>
<dbReference type="Pfam" id="PF01844">
    <property type="entry name" value="HNH"/>
    <property type="match status" value="1"/>
</dbReference>
<protein>
    <submittedName>
        <fullName evidence="2">HNH endonuclease</fullName>
    </submittedName>
</protein>
<dbReference type="RefSeq" id="WP_114488173.1">
    <property type="nucleotide sequence ID" value="NZ_QPIJ01000057.1"/>
</dbReference>
<dbReference type="NCBIfam" id="NF040563">
    <property type="entry name" value="guided_IscB"/>
    <property type="match status" value="1"/>
</dbReference>
<evidence type="ECO:0000313" key="2">
    <source>
        <dbReference type="EMBL" id="RCV86966.1"/>
    </source>
</evidence>
<dbReference type="OrthoDB" id="9802901at2"/>
<keyword evidence="2" id="KW-0255">Endonuclease</keyword>
<keyword evidence="2" id="KW-0540">Nuclease</keyword>
<dbReference type="Proteomes" id="UP000253204">
    <property type="component" value="Unassembled WGS sequence"/>
</dbReference>
<dbReference type="InterPro" id="IPR025938">
    <property type="entry name" value="RRXRR_dom"/>
</dbReference>
<dbReference type="GO" id="GO:0004519">
    <property type="term" value="F:endonuclease activity"/>
    <property type="evidence" value="ECO:0007669"/>
    <property type="project" value="UniProtKB-KW"/>
</dbReference>